<name>A0A419SP47_9BACL</name>
<dbReference type="OrthoDB" id="2891837at2"/>
<proteinExistence type="predicted"/>
<organism evidence="1 2">
    <name type="scientific">Ammoniphilus oxalaticus</name>
    <dbReference type="NCBI Taxonomy" id="66863"/>
    <lineage>
        <taxon>Bacteria</taxon>
        <taxon>Bacillati</taxon>
        <taxon>Bacillota</taxon>
        <taxon>Bacilli</taxon>
        <taxon>Bacillales</taxon>
        <taxon>Paenibacillaceae</taxon>
        <taxon>Aneurinibacillus group</taxon>
        <taxon>Ammoniphilus</taxon>
    </lineage>
</organism>
<dbReference type="AlphaFoldDB" id="A0A419SP47"/>
<dbReference type="Proteomes" id="UP000284219">
    <property type="component" value="Unassembled WGS sequence"/>
</dbReference>
<evidence type="ECO:0000313" key="1">
    <source>
        <dbReference type="EMBL" id="RKD26047.1"/>
    </source>
</evidence>
<comment type="caution">
    <text evidence="1">The sequence shown here is derived from an EMBL/GenBank/DDBJ whole genome shotgun (WGS) entry which is preliminary data.</text>
</comment>
<reference evidence="1 2" key="1">
    <citation type="submission" date="2016-08" db="EMBL/GenBank/DDBJ databases">
        <title>Novel Firmicute Genomes.</title>
        <authorList>
            <person name="Poppleton D.I."/>
            <person name="Gribaldo S."/>
        </authorList>
    </citation>
    <scope>NUCLEOTIDE SEQUENCE [LARGE SCALE GENOMIC DNA]</scope>
    <source>
        <strain evidence="1 2">RAOx-1</strain>
    </source>
</reference>
<gene>
    <name evidence="1" type="ORF">BEP19_02395</name>
</gene>
<evidence type="ECO:0000313" key="2">
    <source>
        <dbReference type="Proteomes" id="UP000284219"/>
    </source>
</evidence>
<accession>A0A419SP47</accession>
<sequence>MDEYKIGESSANDYVGRLNGILNRGIYNEEKEWNPSLKQTIEKEYENSKGHYVLTIERYIEYMGREGK</sequence>
<protein>
    <submittedName>
        <fullName evidence="1">Uncharacterized protein</fullName>
    </submittedName>
</protein>
<keyword evidence="2" id="KW-1185">Reference proteome</keyword>
<dbReference type="EMBL" id="MCHY01000006">
    <property type="protein sequence ID" value="RKD26047.1"/>
    <property type="molecule type" value="Genomic_DNA"/>
</dbReference>